<evidence type="ECO:0000313" key="9">
    <source>
        <dbReference type="Proteomes" id="UP000053766"/>
    </source>
</evidence>
<keyword evidence="7" id="KW-0812">Transmembrane</keyword>
<comment type="catalytic activity">
    <reaction evidence="6">
        <text>glucuronate acceptor + UDP-alpha-D-glucuronate = acceptor beta-D-glucuronoside + UDP + H(+)</text>
        <dbReference type="Rhea" id="RHEA:21032"/>
        <dbReference type="ChEBI" id="CHEBI:15378"/>
        <dbReference type="ChEBI" id="CHEBI:58052"/>
        <dbReference type="ChEBI" id="CHEBI:58223"/>
        <dbReference type="ChEBI" id="CHEBI:132367"/>
        <dbReference type="ChEBI" id="CHEBI:132368"/>
        <dbReference type="EC" id="2.4.1.17"/>
    </reaction>
</comment>
<proteinExistence type="inferred from homology"/>
<evidence type="ECO:0000256" key="3">
    <source>
        <dbReference type="ARBA" id="ARBA00022676"/>
    </source>
</evidence>
<dbReference type="STRING" id="29172.A0A0D8XRW7"/>
<dbReference type="PANTHER" id="PTHR48043:SF145">
    <property type="entry name" value="FI06409P-RELATED"/>
    <property type="match status" value="1"/>
</dbReference>
<dbReference type="Gene3D" id="3.40.50.2000">
    <property type="entry name" value="Glycogen Phosphorylase B"/>
    <property type="match status" value="1"/>
</dbReference>
<gene>
    <name evidence="8" type="ORF">DICVIV_07410</name>
</gene>
<feature type="transmembrane region" description="Helical" evidence="7">
    <location>
        <begin position="311"/>
        <end position="334"/>
    </location>
</feature>
<accession>A0A0D8XRW7</accession>
<sequence>MIGIEKTVVLSALGVTPYIQYLIGFPENPSYVPGFYASYTDVMTFWERLDNFKQRIEVEYRMSYWRHEMWSLANKARPGFPDLRDLIMKKTGIILMNANEFTETPRPTAHIVRYIGGSTIYSPKPLSKIFNDILDQRKQNVIFSLGSFAESKNMPFWLKNDILKTFTSFPNTTFIWKYENETDNRLSLFITHAGKNSILEALTFGKPIVAIPLFADQIQNANNMKSRGLAEIIDKNELNAKTLTEAIECVLNNNNYTRKAATIKRYLEGRSNVARAEISHWVKLVAEEGVMDHFALHSRNLSFIQYYCLDIIMYLLIQFIIISCLFFYCVKFILKRFLTSRKQKRD</sequence>
<evidence type="ECO:0000256" key="6">
    <source>
        <dbReference type="ARBA" id="ARBA00047475"/>
    </source>
</evidence>
<dbReference type="OrthoDB" id="5835829at2759"/>
<dbReference type="CDD" id="cd03784">
    <property type="entry name" value="GT1_Gtf-like"/>
    <property type="match status" value="1"/>
</dbReference>
<evidence type="ECO:0000256" key="2">
    <source>
        <dbReference type="ARBA" id="ARBA00012544"/>
    </source>
</evidence>
<dbReference type="InterPro" id="IPR002213">
    <property type="entry name" value="UDP_glucos_trans"/>
</dbReference>
<dbReference type="EC" id="2.4.1.17" evidence="2"/>
<evidence type="ECO:0000313" key="8">
    <source>
        <dbReference type="EMBL" id="KJH46542.1"/>
    </source>
</evidence>
<dbReference type="AlphaFoldDB" id="A0A0D8XRW7"/>
<dbReference type="PANTHER" id="PTHR48043">
    <property type="entry name" value="EG:EG0003.4 PROTEIN-RELATED"/>
    <property type="match status" value="1"/>
</dbReference>
<evidence type="ECO:0000256" key="5">
    <source>
        <dbReference type="ARBA" id="ARBA00022729"/>
    </source>
</evidence>
<keyword evidence="3" id="KW-0328">Glycosyltransferase</keyword>
<name>A0A0D8XRW7_DICVI</name>
<comment type="similarity">
    <text evidence="1">Belongs to the UDP-glycosyltransferase family.</text>
</comment>
<dbReference type="GO" id="GO:0015020">
    <property type="term" value="F:glucuronosyltransferase activity"/>
    <property type="evidence" value="ECO:0007669"/>
    <property type="project" value="UniProtKB-EC"/>
</dbReference>
<keyword evidence="7" id="KW-0472">Membrane</keyword>
<dbReference type="SUPFAM" id="SSF53756">
    <property type="entry name" value="UDP-Glycosyltransferase/glycogen phosphorylase"/>
    <property type="match status" value="1"/>
</dbReference>
<dbReference type="Pfam" id="PF00201">
    <property type="entry name" value="UDPGT"/>
    <property type="match status" value="2"/>
</dbReference>
<reference evidence="9" key="2">
    <citation type="journal article" date="2016" name="Sci. Rep.">
        <title>Dictyocaulus viviparus genome, variome and transcriptome elucidate lungworm biology and support future intervention.</title>
        <authorList>
            <person name="McNulty S.N."/>
            <person name="Strube C."/>
            <person name="Rosa B.A."/>
            <person name="Martin J.C."/>
            <person name="Tyagi R."/>
            <person name="Choi Y.J."/>
            <person name="Wang Q."/>
            <person name="Hallsworth Pepin K."/>
            <person name="Zhang X."/>
            <person name="Ozersky P."/>
            <person name="Wilson R.K."/>
            <person name="Sternberg P.W."/>
            <person name="Gasser R.B."/>
            <person name="Mitreva M."/>
        </authorList>
    </citation>
    <scope>NUCLEOTIDE SEQUENCE [LARGE SCALE GENOMIC DNA]</scope>
    <source>
        <strain evidence="9">HannoverDv2000</strain>
    </source>
</reference>
<organism evidence="8 9">
    <name type="scientific">Dictyocaulus viviparus</name>
    <name type="common">Bovine lungworm</name>
    <dbReference type="NCBI Taxonomy" id="29172"/>
    <lineage>
        <taxon>Eukaryota</taxon>
        <taxon>Metazoa</taxon>
        <taxon>Ecdysozoa</taxon>
        <taxon>Nematoda</taxon>
        <taxon>Chromadorea</taxon>
        <taxon>Rhabditida</taxon>
        <taxon>Rhabditina</taxon>
        <taxon>Rhabditomorpha</taxon>
        <taxon>Strongyloidea</taxon>
        <taxon>Metastrongylidae</taxon>
        <taxon>Dictyocaulus</taxon>
    </lineage>
</organism>
<protein>
    <recommendedName>
        <fullName evidence="2">glucuronosyltransferase</fullName>
        <ecNumber evidence="2">2.4.1.17</ecNumber>
    </recommendedName>
</protein>
<dbReference type="EMBL" id="KN716348">
    <property type="protein sequence ID" value="KJH46542.1"/>
    <property type="molecule type" value="Genomic_DNA"/>
</dbReference>
<keyword evidence="7" id="KW-1133">Transmembrane helix</keyword>
<evidence type="ECO:0000256" key="7">
    <source>
        <dbReference type="SAM" id="Phobius"/>
    </source>
</evidence>
<evidence type="ECO:0000256" key="1">
    <source>
        <dbReference type="ARBA" id="ARBA00009995"/>
    </source>
</evidence>
<keyword evidence="4 8" id="KW-0808">Transferase</keyword>
<dbReference type="Proteomes" id="UP000053766">
    <property type="component" value="Unassembled WGS sequence"/>
</dbReference>
<dbReference type="InterPro" id="IPR050271">
    <property type="entry name" value="UDP-glycosyltransferase"/>
</dbReference>
<reference evidence="8 9" key="1">
    <citation type="submission" date="2013-11" db="EMBL/GenBank/DDBJ databases">
        <title>Draft genome of the bovine lungworm Dictyocaulus viviparus.</title>
        <authorList>
            <person name="Mitreva M."/>
        </authorList>
    </citation>
    <scope>NUCLEOTIDE SEQUENCE [LARGE SCALE GENOMIC DNA]</scope>
    <source>
        <strain evidence="8 9">HannoverDv2000</strain>
    </source>
</reference>
<keyword evidence="9" id="KW-1185">Reference proteome</keyword>
<evidence type="ECO:0000256" key="4">
    <source>
        <dbReference type="ARBA" id="ARBA00022679"/>
    </source>
</evidence>
<keyword evidence="5" id="KW-0732">Signal</keyword>